<dbReference type="InterPro" id="IPR000014">
    <property type="entry name" value="PAS"/>
</dbReference>
<dbReference type="Pfam" id="PF00989">
    <property type="entry name" value="PAS"/>
    <property type="match status" value="1"/>
</dbReference>
<organism evidence="5 6">
    <name type="scientific">Amycolatopsis pigmentata</name>
    <dbReference type="NCBI Taxonomy" id="450801"/>
    <lineage>
        <taxon>Bacteria</taxon>
        <taxon>Bacillati</taxon>
        <taxon>Actinomycetota</taxon>
        <taxon>Actinomycetes</taxon>
        <taxon>Pseudonocardiales</taxon>
        <taxon>Pseudonocardiaceae</taxon>
        <taxon>Amycolatopsis</taxon>
    </lineage>
</organism>
<evidence type="ECO:0000259" key="4">
    <source>
        <dbReference type="PROSITE" id="PS50887"/>
    </source>
</evidence>
<dbReference type="Pfam" id="PF00563">
    <property type="entry name" value="EAL"/>
    <property type="match status" value="1"/>
</dbReference>
<feature type="domain" description="PAS" evidence="1">
    <location>
        <begin position="261"/>
        <end position="312"/>
    </location>
</feature>
<evidence type="ECO:0000259" key="1">
    <source>
        <dbReference type="PROSITE" id="PS50112"/>
    </source>
</evidence>
<dbReference type="NCBIfam" id="TIGR00229">
    <property type="entry name" value="sensory_box"/>
    <property type="match status" value="3"/>
</dbReference>
<dbReference type="PANTHER" id="PTHR44757">
    <property type="entry name" value="DIGUANYLATE CYCLASE DGCP"/>
    <property type="match status" value="1"/>
</dbReference>
<dbReference type="PANTHER" id="PTHR44757:SF2">
    <property type="entry name" value="BIOFILM ARCHITECTURE MAINTENANCE PROTEIN MBAA"/>
    <property type="match status" value="1"/>
</dbReference>
<dbReference type="PROSITE" id="PS50887">
    <property type="entry name" value="GGDEF"/>
    <property type="match status" value="1"/>
</dbReference>
<dbReference type="InterPro" id="IPR000700">
    <property type="entry name" value="PAS-assoc_C"/>
</dbReference>
<evidence type="ECO:0000313" key="5">
    <source>
        <dbReference type="EMBL" id="MFD2417346.1"/>
    </source>
</evidence>
<dbReference type="Gene3D" id="3.30.450.20">
    <property type="entry name" value="PAS domain"/>
    <property type="match status" value="4"/>
</dbReference>
<dbReference type="CDD" id="cd00130">
    <property type="entry name" value="PAS"/>
    <property type="match status" value="3"/>
</dbReference>
<dbReference type="InterPro" id="IPR029787">
    <property type="entry name" value="Nucleotide_cyclase"/>
</dbReference>
<accession>A0ABW5FR64</accession>
<dbReference type="InterPro" id="IPR035965">
    <property type="entry name" value="PAS-like_dom_sf"/>
</dbReference>
<dbReference type="SUPFAM" id="SSF55073">
    <property type="entry name" value="Nucleotide cyclase"/>
    <property type="match status" value="1"/>
</dbReference>
<dbReference type="InterPro" id="IPR013767">
    <property type="entry name" value="PAS_fold"/>
</dbReference>
<dbReference type="InterPro" id="IPR052155">
    <property type="entry name" value="Biofilm_reg_signaling"/>
</dbReference>
<keyword evidence="6" id="KW-1185">Reference proteome</keyword>
<dbReference type="SMART" id="SM00052">
    <property type="entry name" value="EAL"/>
    <property type="match status" value="1"/>
</dbReference>
<evidence type="ECO:0000259" key="3">
    <source>
        <dbReference type="PROSITE" id="PS50883"/>
    </source>
</evidence>
<dbReference type="InterPro" id="IPR035919">
    <property type="entry name" value="EAL_sf"/>
</dbReference>
<dbReference type="PROSITE" id="PS50112">
    <property type="entry name" value="PAS"/>
    <property type="match status" value="2"/>
</dbReference>
<dbReference type="Gene3D" id="3.30.70.270">
    <property type="match status" value="1"/>
</dbReference>
<protein>
    <submittedName>
        <fullName evidence="5">EAL domain-containing protein</fullName>
    </submittedName>
</protein>
<dbReference type="PROSITE" id="PS50113">
    <property type="entry name" value="PAC"/>
    <property type="match status" value="2"/>
</dbReference>
<dbReference type="Pfam" id="PF08448">
    <property type="entry name" value="PAS_4"/>
    <property type="match status" value="1"/>
</dbReference>
<dbReference type="SMART" id="SM00091">
    <property type="entry name" value="PAS"/>
    <property type="match status" value="3"/>
</dbReference>
<name>A0ABW5FR64_9PSEU</name>
<dbReference type="SUPFAM" id="SSF55785">
    <property type="entry name" value="PYP-like sensor domain (PAS domain)"/>
    <property type="match status" value="4"/>
</dbReference>
<dbReference type="SMART" id="SM00086">
    <property type="entry name" value="PAC"/>
    <property type="match status" value="4"/>
</dbReference>
<feature type="domain" description="PAS" evidence="1">
    <location>
        <begin position="366"/>
        <end position="438"/>
    </location>
</feature>
<dbReference type="InterPro" id="IPR043128">
    <property type="entry name" value="Rev_trsase/Diguanyl_cyclase"/>
</dbReference>
<dbReference type="Proteomes" id="UP001597417">
    <property type="component" value="Unassembled WGS sequence"/>
</dbReference>
<feature type="domain" description="PAC" evidence="2">
    <location>
        <begin position="444"/>
        <end position="496"/>
    </location>
</feature>
<comment type="caution">
    <text evidence="5">The sequence shown here is derived from an EMBL/GenBank/DDBJ whole genome shotgun (WGS) entry which is preliminary data.</text>
</comment>
<dbReference type="RefSeq" id="WP_378265029.1">
    <property type="nucleotide sequence ID" value="NZ_JBHUKR010000007.1"/>
</dbReference>
<reference evidence="6" key="1">
    <citation type="journal article" date="2019" name="Int. J. Syst. Evol. Microbiol.">
        <title>The Global Catalogue of Microorganisms (GCM) 10K type strain sequencing project: providing services to taxonomists for standard genome sequencing and annotation.</title>
        <authorList>
            <consortium name="The Broad Institute Genomics Platform"/>
            <consortium name="The Broad Institute Genome Sequencing Center for Infectious Disease"/>
            <person name="Wu L."/>
            <person name="Ma J."/>
        </authorList>
    </citation>
    <scope>NUCLEOTIDE SEQUENCE [LARGE SCALE GENOMIC DNA]</scope>
    <source>
        <strain evidence="6">CGMCC 4.7645</strain>
    </source>
</reference>
<dbReference type="InterPro" id="IPR013656">
    <property type="entry name" value="PAS_4"/>
</dbReference>
<dbReference type="PROSITE" id="PS50883">
    <property type="entry name" value="EAL"/>
    <property type="match status" value="1"/>
</dbReference>
<dbReference type="SUPFAM" id="SSF141868">
    <property type="entry name" value="EAL domain-like"/>
    <property type="match status" value="1"/>
</dbReference>
<dbReference type="Gene3D" id="3.20.20.450">
    <property type="entry name" value="EAL domain"/>
    <property type="match status" value="1"/>
</dbReference>
<dbReference type="SMART" id="SM00267">
    <property type="entry name" value="GGDEF"/>
    <property type="match status" value="1"/>
</dbReference>
<feature type="domain" description="PAC" evidence="2">
    <location>
        <begin position="88"/>
        <end position="139"/>
    </location>
</feature>
<feature type="domain" description="EAL" evidence="3">
    <location>
        <begin position="669"/>
        <end position="922"/>
    </location>
</feature>
<dbReference type="CDD" id="cd01948">
    <property type="entry name" value="EAL"/>
    <property type="match status" value="1"/>
</dbReference>
<evidence type="ECO:0000313" key="6">
    <source>
        <dbReference type="Proteomes" id="UP001597417"/>
    </source>
</evidence>
<proteinExistence type="predicted"/>
<dbReference type="CDD" id="cd01949">
    <property type="entry name" value="GGDEF"/>
    <property type="match status" value="1"/>
</dbReference>
<dbReference type="Pfam" id="PF13426">
    <property type="entry name" value="PAS_9"/>
    <property type="match status" value="1"/>
</dbReference>
<gene>
    <name evidence="5" type="ORF">ACFSXZ_13535</name>
</gene>
<sequence>MNPGTDDTARLAVGTALDPDFIIDLTLSVDASLAWRIDFSDESVRWNRGLDALLGAPDLPEHEVRERLREAVSPMFPAARNAPAGEDFELERRFPGPDDHHPRWVRFRARTYDTGSSTGLFGVASDVTEQREARQALADLADRYRLLVDLSPEAIAVHQHGHVVYVNSAYLRFFRASSTAEVLGRPITDFVHPDSVPGLWSRIRSLTTPGATSEPAEAVLLRFDGTTVTVESVSVRTTWEGEPAYQVIMRDITAQKAADAALRYQAALVSHVTDAIIATDSGGVVTSWNPAAEAIYGHPAGEAIGRDVSELIGARLDLDEVMRAGGVVRAMHRRKDGAKLTVRVSAASMDTGYVLMCSDETAQRRAERYFATVVASLEEGVLVVTPDGRIESANPAALGILDLPSDEVVGRRAPLAALFDEEGRALREEEYPLTVTRLSGTPQNSRLLRIRRGDGSDVWLSMSCRPLNPDSDPPHAVVTSFSDNTERRTIAERLKYDATHDALTGLANRSVVVSVLAEALGESYRNEIAVLFIDLDKFKVINDSLGHGVGDQVLRVVGRRLHGGVRATDLVGRLGGDEFVVVSRDIADASEARALATHLRATLVEPIKLEGRELHIDASIGIVMAAPTDRRSAEDLIRDADVAMYQAKTTGRGRYEFFDVTLRERMQRRLRLEQELREAVRLNVLWVAYQPVVALPGGETVGVEALLRWEQPHLGVVSPVEFIPLAEESDLISAIGIQTLRTTTVEMAWQRQLHGVDFDLAVNLSARQLDDPDLLVTVQHALHSAKLPPSALCLEITESALMRDPLLAAKKLDSLRSAGVRVAIDDFGTGYASLSQLLRLPVDILKIDQSFVADLGESPDATGIVSGIIAMAHAVGLTVVAEGVENERQRDVLSRLGCDQAQGHFFGRPGSPADIFYQSGQK</sequence>
<dbReference type="NCBIfam" id="TIGR00254">
    <property type="entry name" value="GGDEF"/>
    <property type="match status" value="1"/>
</dbReference>
<evidence type="ECO:0000259" key="2">
    <source>
        <dbReference type="PROSITE" id="PS50113"/>
    </source>
</evidence>
<dbReference type="InterPro" id="IPR001633">
    <property type="entry name" value="EAL_dom"/>
</dbReference>
<dbReference type="EMBL" id="JBHUKR010000007">
    <property type="protein sequence ID" value="MFD2417346.1"/>
    <property type="molecule type" value="Genomic_DNA"/>
</dbReference>
<dbReference type="Pfam" id="PF00990">
    <property type="entry name" value="GGDEF"/>
    <property type="match status" value="1"/>
</dbReference>
<dbReference type="InterPro" id="IPR001610">
    <property type="entry name" value="PAC"/>
</dbReference>
<dbReference type="InterPro" id="IPR000160">
    <property type="entry name" value="GGDEF_dom"/>
</dbReference>
<feature type="domain" description="GGDEF" evidence="4">
    <location>
        <begin position="526"/>
        <end position="660"/>
    </location>
</feature>